<dbReference type="PROSITE" id="PS50026">
    <property type="entry name" value="EGF_3"/>
    <property type="match status" value="7"/>
</dbReference>
<evidence type="ECO:0000256" key="8">
    <source>
        <dbReference type="ARBA" id="ARBA00022737"/>
    </source>
</evidence>
<proteinExistence type="predicted"/>
<protein>
    <recommendedName>
        <fullName evidence="17">EGF-like domain-containing protein</fullName>
    </recommendedName>
</protein>
<dbReference type="GO" id="GO:0007219">
    <property type="term" value="P:Notch signaling pathway"/>
    <property type="evidence" value="ECO:0007669"/>
    <property type="project" value="TreeGrafter"/>
</dbReference>
<dbReference type="GO" id="GO:0002064">
    <property type="term" value="P:epithelial cell development"/>
    <property type="evidence" value="ECO:0007669"/>
    <property type="project" value="UniProtKB-ARBA"/>
</dbReference>
<feature type="domain" description="EGF-like" evidence="17">
    <location>
        <begin position="245"/>
        <end position="281"/>
    </location>
</feature>
<dbReference type="GO" id="GO:0060255">
    <property type="term" value="P:regulation of macromolecule metabolic process"/>
    <property type="evidence" value="ECO:0007669"/>
    <property type="project" value="UniProtKB-ARBA"/>
</dbReference>
<feature type="disulfide bond" evidence="14">
    <location>
        <begin position="400"/>
        <end position="410"/>
    </location>
</feature>
<dbReference type="GO" id="GO:0009967">
    <property type="term" value="P:positive regulation of signal transduction"/>
    <property type="evidence" value="ECO:0007669"/>
    <property type="project" value="UniProtKB-ARBA"/>
</dbReference>
<dbReference type="GO" id="GO:0005509">
    <property type="term" value="F:calcium ion binding"/>
    <property type="evidence" value="ECO:0007669"/>
    <property type="project" value="InterPro"/>
</dbReference>
<feature type="domain" description="EGF-like" evidence="17">
    <location>
        <begin position="206"/>
        <end position="243"/>
    </location>
</feature>
<dbReference type="GO" id="GO:0003002">
    <property type="term" value="P:regionalization"/>
    <property type="evidence" value="ECO:0007669"/>
    <property type="project" value="UniProtKB-ARBA"/>
</dbReference>
<keyword evidence="7 16" id="KW-0732">Signal</keyword>
<reference evidence="18" key="2">
    <citation type="submission" date="2017-05" db="UniProtKB">
        <authorList>
            <consortium name="EnsemblMetazoa"/>
        </authorList>
    </citation>
    <scope>IDENTIFICATION</scope>
</reference>
<comment type="subcellular location">
    <subcellularLocation>
        <location evidence="1">Apical cell membrane</location>
        <topology evidence="1">Single-pass type I membrane protein</topology>
    </subcellularLocation>
</comment>
<dbReference type="InterPro" id="IPR018097">
    <property type="entry name" value="EGF_Ca-bd_CS"/>
</dbReference>
<evidence type="ECO:0000256" key="13">
    <source>
        <dbReference type="ARBA" id="ARBA00023180"/>
    </source>
</evidence>
<name>A0A1X7V7Z4_AMPQE</name>
<dbReference type="KEGG" id="aqu:105312177"/>
<dbReference type="OrthoDB" id="430340at2759"/>
<dbReference type="Proteomes" id="UP000007879">
    <property type="component" value="Unassembled WGS sequence"/>
</dbReference>
<dbReference type="InterPro" id="IPR000742">
    <property type="entry name" value="EGF"/>
</dbReference>
<reference evidence="19" key="1">
    <citation type="journal article" date="2010" name="Nature">
        <title>The Amphimedon queenslandica genome and the evolution of animal complexity.</title>
        <authorList>
            <person name="Srivastava M."/>
            <person name="Simakov O."/>
            <person name="Chapman J."/>
            <person name="Fahey B."/>
            <person name="Gauthier M.E."/>
            <person name="Mitros T."/>
            <person name="Richards G.S."/>
            <person name="Conaco C."/>
            <person name="Dacre M."/>
            <person name="Hellsten U."/>
            <person name="Larroux C."/>
            <person name="Putnam N.H."/>
            <person name="Stanke M."/>
            <person name="Adamska M."/>
            <person name="Darling A."/>
            <person name="Degnan S.M."/>
            <person name="Oakley T.H."/>
            <person name="Plachetzki D.C."/>
            <person name="Zhai Y."/>
            <person name="Adamski M."/>
            <person name="Calcino A."/>
            <person name="Cummins S.F."/>
            <person name="Goodstein D.M."/>
            <person name="Harris C."/>
            <person name="Jackson D.J."/>
            <person name="Leys S.P."/>
            <person name="Shu S."/>
            <person name="Woodcroft B.J."/>
            <person name="Vervoort M."/>
            <person name="Kosik K.S."/>
            <person name="Manning G."/>
            <person name="Degnan B.M."/>
            <person name="Rokhsar D.S."/>
        </authorList>
    </citation>
    <scope>NUCLEOTIDE SEQUENCE [LARGE SCALE GENOMIC DNA]</scope>
</reference>
<dbReference type="EnsemblMetazoa" id="Aqu2.1.36098_001">
    <property type="protein sequence ID" value="Aqu2.1.36098_001"/>
    <property type="gene ID" value="Aqu2.1.36098"/>
</dbReference>
<dbReference type="OMA" id="NCKHESC"/>
<keyword evidence="2" id="KW-0217">Developmental protein</keyword>
<evidence type="ECO:0000256" key="10">
    <source>
        <dbReference type="ARBA" id="ARBA00022989"/>
    </source>
</evidence>
<dbReference type="GO" id="GO:0051093">
    <property type="term" value="P:negative regulation of developmental process"/>
    <property type="evidence" value="ECO:0007669"/>
    <property type="project" value="UniProtKB-ARBA"/>
</dbReference>
<dbReference type="FunFam" id="2.10.25.10:FF:000004">
    <property type="entry name" value="Neurogenic locus notch 1"/>
    <property type="match status" value="1"/>
</dbReference>
<keyword evidence="12 14" id="KW-1015">Disulfide bond</keyword>
<feature type="disulfide bond" evidence="14">
    <location>
        <begin position="346"/>
        <end position="355"/>
    </location>
</feature>
<evidence type="ECO:0000256" key="9">
    <source>
        <dbReference type="ARBA" id="ARBA00022782"/>
    </source>
</evidence>
<keyword evidence="3" id="KW-1003">Cell membrane</keyword>
<keyword evidence="13" id="KW-0325">Glycoprotein</keyword>
<dbReference type="SUPFAM" id="SSF57196">
    <property type="entry name" value="EGF/Laminin"/>
    <property type="match status" value="3"/>
</dbReference>
<accession>A0A1X7V7Z4</accession>
<dbReference type="PROSITE" id="PS01186">
    <property type="entry name" value="EGF_2"/>
    <property type="match status" value="7"/>
</dbReference>
<keyword evidence="19" id="KW-1185">Reference proteome</keyword>
<evidence type="ECO:0000256" key="12">
    <source>
        <dbReference type="ARBA" id="ARBA00023157"/>
    </source>
</evidence>
<keyword evidence="5" id="KW-0597">Phosphoprotein</keyword>
<evidence type="ECO:0000256" key="6">
    <source>
        <dbReference type="ARBA" id="ARBA00022692"/>
    </source>
</evidence>
<evidence type="ECO:0000256" key="5">
    <source>
        <dbReference type="ARBA" id="ARBA00022553"/>
    </source>
</evidence>
<dbReference type="GO" id="GO:0051049">
    <property type="term" value="P:regulation of transport"/>
    <property type="evidence" value="ECO:0007669"/>
    <property type="project" value="UniProtKB-ARBA"/>
</dbReference>
<dbReference type="GO" id="GO:0048871">
    <property type="term" value="P:multicellular organismal-level homeostasis"/>
    <property type="evidence" value="ECO:0007669"/>
    <property type="project" value="UniProtKB-ARBA"/>
</dbReference>
<feature type="disulfide bond" evidence="14">
    <location>
        <begin position="308"/>
        <end position="317"/>
    </location>
</feature>
<evidence type="ECO:0000313" key="18">
    <source>
        <dbReference type="EnsemblMetazoa" id="Aqu2.1.36098_001"/>
    </source>
</evidence>
<dbReference type="PROSITE" id="PS01187">
    <property type="entry name" value="EGF_CA"/>
    <property type="match status" value="3"/>
</dbReference>
<dbReference type="InParanoid" id="A0A1X7V7Z4"/>
<dbReference type="eggNOG" id="KOG1217">
    <property type="taxonomic scope" value="Eukaryota"/>
</dbReference>
<evidence type="ECO:0000256" key="2">
    <source>
        <dbReference type="ARBA" id="ARBA00022473"/>
    </source>
</evidence>
<organism evidence="18">
    <name type="scientific">Amphimedon queenslandica</name>
    <name type="common">Sponge</name>
    <dbReference type="NCBI Taxonomy" id="400682"/>
    <lineage>
        <taxon>Eukaryota</taxon>
        <taxon>Metazoa</taxon>
        <taxon>Porifera</taxon>
        <taxon>Demospongiae</taxon>
        <taxon>Heteroscleromorpha</taxon>
        <taxon>Haplosclerida</taxon>
        <taxon>Niphatidae</taxon>
        <taxon>Amphimedon</taxon>
    </lineage>
</organism>
<evidence type="ECO:0000256" key="14">
    <source>
        <dbReference type="PROSITE-ProRule" id="PRU00076"/>
    </source>
</evidence>
<dbReference type="GO" id="GO:0008593">
    <property type="term" value="P:regulation of Notch signaling pathway"/>
    <property type="evidence" value="ECO:0007669"/>
    <property type="project" value="UniProtKB-ARBA"/>
</dbReference>
<feature type="domain" description="EGF-like" evidence="17">
    <location>
        <begin position="282"/>
        <end position="318"/>
    </location>
</feature>
<dbReference type="InterPro" id="IPR009030">
    <property type="entry name" value="Growth_fac_rcpt_cys_sf"/>
</dbReference>
<evidence type="ECO:0000313" key="19">
    <source>
        <dbReference type="Proteomes" id="UP000007879"/>
    </source>
</evidence>
<dbReference type="GO" id="GO:0048598">
    <property type="term" value="P:embryonic morphogenesis"/>
    <property type="evidence" value="ECO:0007669"/>
    <property type="project" value="UniProtKB-ARBA"/>
</dbReference>
<feature type="disulfide bond" evidence="14">
    <location>
        <begin position="194"/>
        <end position="203"/>
    </location>
</feature>
<dbReference type="PROSITE" id="PS00010">
    <property type="entry name" value="ASX_HYDROXYL"/>
    <property type="match status" value="6"/>
</dbReference>
<dbReference type="PRINTS" id="PR00010">
    <property type="entry name" value="EGFBLOOD"/>
</dbReference>
<evidence type="ECO:0000256" key="16">
    <source>
        <dbReference type="SAM" id="SignalP"/>
    </source>
</evidence>
<evidence type="ECO:0000256" key="4">
    <source>
        <dbReference type="ARBA" id="ARBA00022536"/>
    </source>
</evidence>
<dbReference type="GO" id="GO:0048638">
    <property type="term" value="P:regulation of developmental growth"/>
    <property type="evidence" value="ECO:0007669"/>
    <property type="project" value="UniProtKB-ARBA"/>
</dbReference>
<evidence type="ECO:0000256" key="7">
    <source>
        <dbReference type="ARBA" id="ARBA00022729"/>
    </source>
</evidence>
<evidence type="ECO:0000256" key="3">
    <source>
        <dbReference type="ARBA" id="ARBA00022475"/>
    </source>
</evidence>
<dbReference type="GO" id="GO:0016324">
    <property type="term" value="C:apical plasma membrane"/>
    <property type="evidence" value="ECO:0007669"/>
    <property type="project" value="UniProtKB-SubCell"/>
</dbReference>
<dbReference type="InterPro" id="IPR001881">
    <property type="entry name" value="EGF-like_Ca-bd_dom"/>
</dbReference>
<sequence>MKYFTFLAVLSLLHLLIAAQECPLPSITQIESVLPPLLVVSDGNQVYSPNVTEGSVQYVCQAQGSMIDTYQAIALIATFTPNPGEPEQTSIFDIECNSGTWSGRTGSLDPPPPSVVGAPTRTDCYRCREGFGGDTRCRACDSACNSGLMRCTGSGSGVCCLSFTSTGQCSDTVSCSSSGINFIANEDNNYFCSCIEGYTGSDCLTNINDCDPNPCDNQNAYCIDEVASYTCVCLDGYTGVNCSINIDDCSPNPCKNGGACNDQVADYTCNCVEGYTGKNCSNIDDCSPDPCKYGATCDDQVADYNCHCVKGYTGKNCSIDIDDCSPNLCQNGATCHDQVADYSCHCVEGYTGKNCSINIDDCSPDPCKNGATCNDQVADYQCECRSGFRGKNCSENINDCAPDPCVKGTCVDEINDYTCICESGYYGKNCSLTITPSPSPTQCTLSGCENCDAVREGCCRICSAGYILNDNCLCVGRNFQENSQFPSWAISITVIIPIVIVIALAVLLIVLYIGKGNELCAPGSKEEKEVM</sequence>
<dbReference type="SUPFAM" id="SSF57184">
    <property type="entry name" value="Growth factor receptor domain"/>
    <property type="match status" value="2"/>
</dbReference>
<feature type="chain" id="PRO_5010888059" description="EGF-like domain-containing protein" evidence="16">
    <location>
        <begin position="20"/>
        <end position="531"/>
    </location>
</feature>
<dbReference type="FunFam" id="2.10.25.10:FF:000565">
    <property type="entry name" value="Predicted protein"/>
    <property type="match status" value="3"/>
</dbReference>
<dbReference type="FunFam" id="2.10.25.10:FF:000321">
    <property type="entry name" value="Protein delta homolog 1"/>
    <property type="match status" value="2"/>
</dbReference>
<keyword evidence="8" id="KW-0677">Repeat</keyword>
<feature type="domain" description="EGF-like" evidence="17">
    <location>
        <begin position="165"/>
        <end position="204"/>
    </location>
</feature>
<dbReference type="GO" id="GO:0009792">
    <property type="term" value="P:embryo development ending in birth or egg hatching"/>
    <property type="evidence" value="ECO:0007669"/>
    <property type="project" value="UniProtKB-ARBA"/>
</dbReference>
<feature type="disulfide bond" evidence="14">
    <location>
        <begin position="421"/>
        <end position="430"/>
    </location>
</feature>
<dbReference type="EnsemblMetazoa" id="XM_019994681.1">
    <property type="protein sequence ID" value="XP_019850240.1"/>
    <property type="gene ID" value="LOC105312177"/>
</dbReference>
<dbReference type="CDD" id="cd00054">
    <property type="entry name" value="EGF_CA"/>
    <property type="match status" value="6"/>
</dbReference>
<feature type="transmembrane region" description="Helical" evidence="15">
    <location>
        <begin position="488"/>
        <end position="513"/>
    </location>
</feature>
<evidence type="ECO:0000256" key="15">
    <source>
        <dbReference type="SAM" id="Phobius"/>
    </source>
</evidence>
<feature type="disulfide bond" evidence="14">
    <location>
        <begin position="384"/>
        <end position="393"/>
    </location>
</feature>
<keyword evidence="10 15" id="KW-1133">Transmembrane helix</keyword>
<dbReference type="Gene3D" id="2.10.25.10">
    <property type="entry name" value="Laminin"/>
    <property type="match status" value="7"/>
</dbReference>
<dbReference type="PROSITE" id="PS00022">
    <property type="entry name" value="EGF_1"/>
    <property type="match status" value="7"/>
</dbReference>
<feature type="disulfide bond" evidence="14">
    <location>
        <begin position="233"/>
        <end position="242"/>
    </location>
</feature>
<feature type="disulfide bond" evidence="14">
    <location>
        <begin position="175"/>
        <end position="192"/>
    </location>
</feature>
<evidence type="ECO:0000256" key="1">
    <source>
        <dbReference type="ARBA" id="ARBA00004247"/>
    </source>
</evidence>
<dbReference type="SMART" id="SM00179">
    <property type="entry name" value="EGF_CA"/>
    <property type="match status" value="6"/>
</dbReference>
<dbReference type="PANTHER" id="PTHR12916">
    <property type="entry name" value="CYTOCHROME C OXIDASE POLYPEPTIDE VIC-2"/>
    <property type="match status" value="1"/>
</dbReference>
<dbReference type="AlphaFoldDB" id="A0A1X7V7Z4"/>
<dbReference type="GO" id="GO:0080090">
    <property type="term" value="P:regulation of primary metabolic process"/>
    <property type="evidence" value="ECO:0007669"/>
    <property type="project" value="UniProtKB-ARBA"/>
</dbReference>
<keyword evidence="9" id="KW-0221">Differentiation</keyword>
<dbReference type="GO" id="GO:0005112">
    <property type="term" value="F:Notch binding"/>
    <property type="evidence" value="ECO:0007669"/>
    <property type="project" value="TreeGrafter"/>
</dbReference>
<gene>
    <name evidence="18" type="primary">105312177</name>
</gene>
<feature type="domain" description="EGF-like" evidence="17">
    <location>
        <begin position="396"/>
        <end position="431"/>
    </location>
</feature>
<dbReference type="GO" id="GO:0051241">
    <property type="term" value="P:negative regulation of multicellular organismal process"/>
    <property type="evidence" value="ECO:0007669"/>
    <property type="project" value="UniProtKB-ARBA"/>
</dbReference>
<dbReference type="SMART" id="SM00181">
    <property type="entry name" value="EGF"/>
    <property type="match status" value="8"/>
</dbReference>
<feature type="domain" description="EGF-like" evidence="17">
    <location>
        <begin position="358"/>
        <end position="394"/>
    </location>
</feature>
<evidence type="ECO:0000256" key="11">
    <source>
        <dbReference type="ARBA" id="ARBA00023136"/>
    </source>
</evidence>
<evidence type="ECO:0000259" key="17">
    <source>
        <dbReference type="PROSITE" id="PS50026"/>
    </source>
</evidence>
<keyword evidence="4 14" id="KW-0245">EGF-like domain</keyword>
<dbReference type="Pfam" id="PF00008">
    <property type="entry name" value="EGF"/>
    <property type="match status" value="6"/>
</dbReference>
<feature type="signal peptide" evidence="16">
    <location>
        <begin position="1"/>
        <end position="19"/>
    </location>
</feature>
<dbReference type="InterPro" id="IPR000152">
    <property type="entry name" value="EGF-type_Asp/Asn_hydroxyl_site"/>
</dbReference>
<keyword evidence="6 15" id="KW-0812">Transmembrane</keyword>
<comment type="caution">
    <text evidence="14">Lacks conserved residue(s) required for the propagation of feature annotation.</text>
</comment>
<feature type="disulfide bond" evidence="14">
    <location>
        <begin position="271"/>
        <end position="280"/>
    </location>
</feature>
<feature type="domain" description="EGF-like" evidence="17">
    <location>
        <begin position="320"/>
        <end position="356"/>
    </location>
</feature>
<dbReference type="PANTHER" id="PTHR12916:SF4">
    <property type="entry name" value="UNINFLATABLE, ISOFORM C"/>
    <property type="match status" value="1"/>
</dbReference>
<keyword evidence="11 15" id="KW-0472">Membrane</keyword>
<dbReference type="GO" id="GO:0005911">
    <property type="term" value="C:cell-cell junction"/>
    <property type="evidence" value="ECO:0007669"/>
    <property type="project" value="UniProtKB-ARBA"/>
</dbReference>
<dbReference type="STRING" id="400682.A0A1X7V7Z4"/>